<reference evidence="2 3" key="1">
    <citation type="submission" date="2015-01" db="EMBL/GenBank/DDBJ databases">
        <title>The Genome Sequence of Cryptococcus gattii EJB2.</title>
        <authorList>
            <consortium name="The Broad Institute Genomics Platform"/>
            <person name="Cuomo C."/>
            <person name="Litvintseva A."/>
            <person name="Chen Y."/>
            <person name="Heitman J."/>
            <person name="Sun S."/>
            <person name="Springer D."/>
            <person name="Dromer F."/>
            <person name="Young S."/>
            <person name="Zeng Q."/>
            <person name="Gargeya S."/>
            <person name="Abouelleil A."/>
            <person name="Alvarado L."/>
            <person name="Chapman S.B."/>
            <person name="Gainer-Dewar J."/>
            <person name="Goldberg J."/>
            <person name="Griggs A."/>
            <person name="Gujja S."/>
            <person name="Hansen M."/>
            <person name="Howarth C."/>
            <person name="Imamovic A."/>
            <person name="Larimer J."/>
            <person name="Murphy C."/>
            <person name="Naylor J."/>
            <person name="Pearson M."/>
            <person name="Priest M."/>
            <person name="Roberts A."/>
            <person name="Saif S."/>
            <person name="Shea T."/>
            <person name="Sykes S."/>
            <person name="Wortman J."/>
            <person name="Nusbaum C."/>
            <person name="Birren B."/>
        </authorList>
    </citation>
    <scope>NUCLEOTIDE SEQUENCE [LARGE SCALE GENOMIC DNA]</scope>
    <source>
        <strain evidence="2 3">EJB2</strain>
    </source>
</reference>
<dbReference type="Proteomes" id="UP000054272">
    <property type="component" value="Unassembled WGS sequence"/>
</dbReference>
<sequence>MFADQQPLVWAQLELKAEGVVVNAVKSIDESNGDAENDFEGNQGSDDSNEDMTLEDFWETL</sequence>
<organism evidence="2 3">
    <name type="scientific">Cryptococcus gattii EJB2</name>
    <dbReference type="NCBI Taxonomy" id="1296103"/>
    <lineage>
        <taxon>Eukaryota</taxon>
        <taxon>Fungi</taxon>
        <taxon>Dikarya</taxon>
        <taxon>Basidiomycota</taxon>
        <taxon>Agaricomycotina</taxon>
        <taxon>Tremellomycetes</taxon>
        <taxon>Tremellales</taxon>
        <taxon>Cryptococcaceae</taxon>
        <taxon>Cryptococcus</taxon>
        <taxon>Cryptococcus gattii species complex</taxon>
    </lineage>
</organism>
<evidence type="ECO:0000256" key="1">
    <source>
        <dbReference type="SAM" id="MobiDB-lite"/>
    </source>
</evidence>
<evidence type="ECO:0000313" key="3">
    <source>
        <dbReference type="Proteomes" id="UP000054272"/>
    </source>
</evidence>
<evidence type="ECO:0000313" key="2">
    <source>
        <dbReference type="EMBL" id="KIR81050.1"/>
    </source>
</evidence>
<dbReference type="EMBL" id="KN848616">
    <property type="protein sequence ID" value="KIR81050.1"/>
    <property type="molecule type" value="Genomic_DNA"/>
</dbReference>
<name>A0ABR5BZK3_9TREE</name>
<feature type="compositionally biased region" description="Acidic residues" evidence="1">
    <location>
        <begin position="47"/>
        <end position="61"/>
    </location>
</feature>
<protein>
    <submittedName>
        <fullName evidence="2">Uncharacterized protein</fullName>
    </submittedName>
</protein>
<gene>
    <name evidence="2" type="ORF">I306_01878</name>
</gene>
<feature type="region of interest" description="Disordered" evidence="1">
    <location>
        <begin position="28"/>
        <end position="61"/>
    </location>
</feature>
<proteinExistence type="predicted"/>
<keyword evidence="3" id="KW-1185">Reference proteome</keyword>
<accession>A0ABR5BZK3</accession>